<keyword evidence="3" id="KW-0964">Secreted</keyword>
<keyword evidence="10" id="KW-0180">Complement pathway</keyword>
<keyword evidence="16" id="KW-0379">Hydroxylation</keyword>
<feature type="region of interest" description="Disordered" evidence="20">
    <location>
        <begin position="81"/>
        <end position="136"/>
    </location>
</feature>
<keyword evidence="9" id="KW-0391">Immunity</keyword>
<dbReference type="PROSITE" id="PS50041">
    <property type="entry name" value="C_TYPE_LECTIN_2"/>
    <property type="match status" value="1"/>
</dbReference>
<dbReference type="Ensembl" id="ENSMICT00000030207.2">
    <property type="protein sequence ID" value="ENSMICP00000018979.1"/>
    <property type="gene ID" value="ENSMICG00000037938.2"/>
</dbReference>
<keyword evidence="23" id="KW-1185">Reference proteome</keyword>
<dbReference type="Pfam" id="PF01391">
    <property type="entry name" value="Collagen"/>
    <property type="match status" value="1"/>
</dbReference>
<dbReference type="GO" id="GO:0048525">
    <property type="term" value="P:negative regulation of viral process"/>
    <property type="evidence" value="ECO:0007669"/>
    <property type="project" value="Ensembl"/>
</dbReference>
<dbReference type="GO" id="GO:0031638">
    <property type="term" value="P:zymogen activation"/>
    <property type="evidence" value="ECO:0007669"/>
    <property type="project" value="Ensembl"/>
</dbReference>
<evidence type="ECO:0000256" key="10">
    <source>
        <dbReference type="ARBA" id="ARBA00022875"/>
    </source>
</evidence>
<evidence type="ECO:0000313" key="22">
    <source>
        <dbReference type="Ensembl" id="ENSMICP00000018979.1"/>
    </source>
</evidence>
<dbReference type="CDD" id="cd03591">
    <property type="entry name" value="CLECT_collectin_like"/>
    <property type="match status" value="1"/>
</dbReference>
<dbReference type="GO" id="GO:0005102">
    <property type="term" value="F:signaling receptor binding"/>
    <property type="evidence" value="ECO:0007669"/>
    <property type="project" value="Ensembl"/>
</dbReference>
<feature type="compositionally biased region" description="Basic and acidic residues" evidence="20">
    <location>
        <begin position="127"/>
        <end position="136"/>
    </location>
</feature>
<dbReference type="InterPro" id="IPR008160">
    <property type="entry name" value="Collagen"/>
</dbReference>
<keyword evidence="13" id="KW-0176">Collagen</keyword>
<evidence type="ECO:0000256" key="8">
    <source>
        <dbReference type="ARBA" id="ARBA00022837"/>
    </source>
</evidence>
<dbReference type="GO" id="GO:1903028">
    <property type="term" value="P:positive regulation of opsonization"/>
    <property type="evidence" value="ECO:0007669"/>
    <property type="project" value="Ensembl"/>
</dbReference>
<dbReference type="GO" id="GO:1905370">
    <property type="term" value="C:serine-type endopeptidase complex"/>
    <property type="evidence" value="ECO:0007669"/>
    <property type="project" value="Ensembl"/>
</dbReference>
<dbReference type="OrthoDB" id="10255512at2759"/>
<evidence type="ECO:0000256" key="9">
    <source>
        <dbReference type="ARBA" id="ARBA00022859"/>
    </source>
</evidence>
<dbReference type="GO" id="GO:0008228">
    <property type="term" value="P:opsonization"/>
    <property type="evidence" value="ECO:0007669"/>
    <property type="project" value="Ensembl"/>
</dbReference>
<evidence type="ECO:0000256" key="6">
    <source>
        <dbReference type="ARBA" id="ARBA00022734"/>
    </source>
</evidence>
<dbReference type="GO" id="GO:0038187">
    <property type="term" value="F:pattern recognition receptor activity"/>
    <property type="evidence" value="ECO:0007669"/>
    <property type="project" value="Ensembl"/>
</dbReference>
<dbReference type="GO" id="GO:0002233">
    <property type="term" value="P:leukocyte chemotaxis involved in immune response"/>
    <property type="evidence" value="ECO:0007669"/>
    <property type="project" value="Ensembl"/>
</dbReference>
<dbReference type="SUPFAM" id="SSF56436">
    <property type="entry name" value="C-type lectin-like"/>
    <property type="match status" value="1"/>
</dbReference>
<name>A0A8C5XG51_MICMU</name>
<dbReference type="GO" id="GO:0005581">
    <property type="term" value="C:collagen trimer"/>
    <property type="evidence" value="ECO:0007669"/>
    <property type="project" value="UniProtKB-KW"/>
</dbReference>
<dbReference type="InterPro" id="IPR001304">
    <property type="entry name" value="C-type_lectin-like"/>
</dbReference>
<dbReference type="GO" id="GO:0042802">
    <property type="term" value="F:identical protein binding"/>
    <property type="evidence" value="ECO:0007669"/>
    <property type="project" value="Ensembl"/>
</dbReference>
<dbReference type="PANTHER" id="PTHR24024:SF34">
    <property type="entry name" value="MANNOSE-BINDING PROTEIN C"/>
    <property type="match status" value="1"/>
</dbReference>
<dbReference type="Proteomes" id="UP000694394">
    <property type="component" value="Chromosome 15"/>
</dbReference>
<reference evidence="22" key="2">
    <citation type="submission" date="2025-08" db="UniProtKB">
        <authorList>
            <consortium name="Ensembl"/>
        </authorList>
    </citation>
    <scope>IDENTIFICATION</scope>
</reference>
<keyword evidence="7" id="KW-0677">Repeat</keyword>
<dbReference type="GO" id="GO:0106139">
    <property type="term" value="C:symbiont cell surface"/>
    <property type="evidence" value="ECO:0007669"/>
    <property type="project" value="Ensembl"/>
</dbReference>
<evidence type="ECO:0000259" key="21">
    <source>
        <dbReference type="PROSITE" id="PS50041"/>
    </source>
</evidence>
<evidence type="ECO:0000256" key="15">
    <source>
        <dbReference type="ARBA" id="ARBA00023157"/>
    </source>
</evidence>
<evidence type="ECO:0000256" key="12">
    <source>
        <dbReference type="ARBA" id="ARBA00023054"/>
    </source>
</evidence>
<evidence type="ECO:0000256" key="7">
    <source>
        <dbReference type="ARBA" id="ARBA00022737"/>
    </source>
</evidence>
<evidence type="ECO:0000256" key="4">
    <source>
        <dbReference type="ARBA" id="ARBA00022588"/>
    </source>
</evidence>
<dbReference type="GO" id="GO:0006958">
    <property type="term" value="P:complement activation, classical pathway"/>
    <property type="evidence" value="ECO:0007669"/>
    <property type="project" value="UniProtKB-KW"/>
</dbReference>
<evidence type="ECO:0000256" key="14">
    <source>
        <dbReference type="ARBA" id="ARBA00023153"/>
    </source>
</evidence>
<organism evidence="22 23">
    <name type="scientific">Microcebus murinus</name>
    <name type="common">Gray mouse lemur</name>
    <name type="synonym">Lemur murinus</name>
    <dbReference type="NCBI Taxonomy" id="30608"/>
    <lineage>
        <taxon>Eukaryota</taxon>
        <taxon>Metazoa</taxon>
        <taxon>Chordata</taxon>
        <taxon>Craniata</taxon>
        <taxon>Vertebrata</taxon>
        <taxon>Euteleostomi</taxon>
        <taxon>Mammalia</taxon>
        <taxon>Eutheria</taxon>
        <taxon>Euarchontoglires</taxon>
        <taxon>Primates</taxon>
        <taxon>Strepsirrhini</taxon>
        <taxon>Lemuriformes</taxon>
        <taxon>Cheirogaleidae</taxon>
        <taxon>Microcebus</taxon>
    </lineage>
</organism>
<dbReference type="GeneID" id="105870297"/>
<protein>
    <recommendedName>
        <fullName evidence="2">Mannose-binding protein C</fullName>
    </recommendedName>
    <alternativeName>
        <fullName evidence="17">MBP1</fullName>
    </alternativeName>
    <alternativeName>
        <fullName evidence="19">Mannan-binding protein</fullName>
    </alternativeName>
    <alternativeName>
        <fullName evidence="18">Mannose-binding lectin</fullName>
    </alternativeName>
</protein>
<dbReference type="GO" id="GO:0005615">
    <property type="term" value="C:extracellular space"/>
    <property type="evidence" value="ECO:0007669"/>
    <property type="project" value="Ensembl"/>
</dbReference>
<dbReference type="GO" id="GO:0001867">
    <property type="term" value="P:complement activation, lectin pathway"/>
    <property type="evidence" value="ECO:0007669"/>
    <property type="project" value="UniProtKB-KW"/>
</dbReference>
<evidence type="ECO:0000256" key="3">
    <source>
        <dbReference type="ARBA" id="ARBA00022525"/>
    </source>
</evidence>
<proteinExistence type="predicted"/>
<evidence type="ECO:0000256" key="1">
    <source>
        <dbReference type="ARBA" id="ARBA00004613"/>
    </source>
</evidence>
<dbReference type="Gene3D" id="3.10.100.10">
    <property type="entry name" value="Mannose-Binding Protein A, subunit A"/>
    <property type="match status" value="1"/>
</dbReference>
<dbReference type="GO" id="GO:0050830">
    <property type="term" value="P:defense response to Gram-positive bacterium"/>
    <property type="evidence" value="ECO:0007669"/>
    <property type="project" value="Ensembl"/>
</dbReference>
<dbReference type="CTD" id="4153"/>
<evidence type="ECO:0000256" key="18">
    <source>
        <dbReference type="ARBA" id="ARBA00032099"/>
    </source>
</evidence>
<reference evidence="22" key="3">
    <citation type="submission" date="2025-09" db="UniProtKB">
        <authorList>
            <consortium name="Ensembl"/>
        </authorList>
    </citation>
    <scope>IDENTIFICATION</scope>
</reference>
<keyword evidence="15" id="KW-1015">Disulfide bond</keyword>
<evidence type="ECO:0000256" key="16">
    <source>
        <dbReference type="ARBA" id="ARBA00023278"/>
    </source>
</evidence>
<evidence type="ECO:0000313" key="23">
    <source>
        <dbReference type="Proteomes" id="UP000694394"/>
    </source>
</evidence>
<feature type="domain" description="C-type lectin" evidence="21">
    <location>
        <begin position="168"/>
        <end position="279"/>
    </location>
</feature>
<comment type="subcellular location">
    <subcellularLocation>
        <location evidence="1">Secreted</location>
    </subcellularLocation>
</comment>
<keyword evidence="6" id="KW-0430">Lectin</keyword>
<keyword evidence="5" id="KW-0732">Signal</keyword>
<dbReference type="PROSITE" id="PS00615">
    <property type="entry name" value="C_TYPE_LECTIN_1"/>
    <property type="match status" value="1"/>
</dbReference>
<accession>A0A8C5XG51</accession>
<keyword evidence="12" id="KW-0175">Coiled coil</keyword>
<keyword evidence="8" id="KW-0106">Calcium</keyword>
<feature type="compositionally biased region" description="Basic and acidic residues" evidence="20">
    <location>
        <begin position="83"/>
        <end position="95"/>
    </location>
</feature>
<dbReference type="GO" id="GO:0005537">
    <property type="term" value="F:D-mannose binding"/>
    <property type="evidence" value="ECO:0007669"/>
    <property type="project" value="UniProtKB-KW"/>
</dbReference>
<dbReference type="GO" id="GO:0005771">
    <property type="term" value="C:multivesicular body"/>
    <property type="evidence" value="ECO:0007669"/>
    <property type="project" value="TreeGrafter"/>
</dbReference>
<dbReference type="InterPro" id="IPR018378">
    <property type="entry name" value="C-type_lectin_CS"/>
</dbReference>
<evidence type="ECO:0000256" key="11">
    <source>
        <dbReference type="ARBA" id="ARBA00023035"/>
    </source>
</evidence>
<reference evidence="22" key="1">
    <citation type="submission" date="2016-12" db="EMBL/GenBank/DDBJ databases">
        <title>Mouse lemur reference genome and diversity panel.</title>
        <authorList>
            <person name="Harris R."/>
            <person name="Larsen P."/>
            <person name="Liu Y."/>
            <person name="Hughes D.S."/>
            <person name="Murali S."/>
            <person name="Raveendran M."/>
            <person name="Korchina V."/>
            <person name="Wang M."/>
            <person name="Jhangiani S."/>
            <person name="Bandaranaike D."/>
            <person name="Bellair M."/>
            <person name="Blankenburg K."/>
            <person name="Chao H."/>
            <person name="Dahdouli M."/>
            <person name="Dinh H."/>
            <person name="Doddapaneni H."/>
            <person name="English A."/>
            <person name="Firestine M."/>
            <person name="Gnanaolivu R."/>
            <person name="Gross S."/>
            <person name="Hernandez B."/>
            <person name="Javaid M."/>
            <person name="Jayaseelan J."/>
            <person name="Jones J."/>
            <person name="Khan Z."/>
            <person name="Kovar C."/>
            <person name="Kurapati P."/>
            <person name="Le B."/>
            <person name="Lee S."/>
            <person name="Li M."/>
            <person name="Mathew T."/>
            <person name="Narasimhan A."/>
            <person name="Ngo D."/>
            <person name="Nguyen L."/>
            <person name="Okwuonu G."/>
            <person name="Ongeri F."/>
            <person name="Osuji N."/>
            <person name="Pu L.-L."/>
            <person name="Puazo M."/>
            <person name="Quiroz J."/>
            <person name="Raj R."/>
            <person name="Rajbhandari K."/>
            <person name="Reid J.G."/>
            <person name="Santibanez J."/>
            <person name="Sexton D."/>
            <person name="Skinner E."/>
            <person name="Vee V."/>
            <person name="Weissenberger G."/>
            <person name="Wu Y."/>
            <person name="Xin Y."/>
            <person name="Han Y."/>
            <person name="Campbell C."/>
            <person name="Brown A."/>
            <person name="Sullivan B."/>
            <person name="Shelton J."/>
            <person name="Brown S."/>
            <person name="Dudchenko O."/>
            <person name="Machol I."/>
            <person name="Durand N."/>
            <person name="Shamim M."/>
            <person name="Lieberman A."/>
            <person name="Muzny D.M."/>
            <person name="Richards S."/>
            <person name="Yoder A."/>
            <person name="Worley K.C."/>
            <person name="Rogers J."/>
            <person name="Gibbs R.A."/>
        </authorList>
    </citation>
    <scope>NUCLEOTIDE SEQUENCE [LARGE SCALE GENOMIC DNA]</scope>
</reference>
<dbReference type="SMART" id="SM00034">
    <property type="entry name" value="CLECT"/>
    <property type="match status" value="1"/>
</dbReference>
<dbReference type="AlphaFoldDB" id="A0A8C5XG51"/>
<dbReference type="RefSeq" id="XP_012618316.1">
    <property type="nucleotide sequence ID" value="XM_012762862.3"/>
</dbReference>
<gene>
    <name evidence="22" type="primary">MBL2</name>
</gene>
<dbReference type="GO" id="GO:0031640">
    <property type="term" value="P:killing of cells of another organism"/>
    <property type="evidence" value="ECO:0007669"/>
    <property type="project" value="Ensembl"/>
</dbReference>
<keyword evidence="4" id="KW-0399">Innate immunity</keyword>
<dbReference type="GO" id="GO:0001905">
    <property type="term" value="P:activation of membrane attack complex"/>
    <property type="evidence" value="ECO:0007669"/>
    <property type="project" value="Ensembl"/>
</dbReference>
<sequence>MSELAMCSSSCSHCQGKHIHSHAAATPEARGQVRTMSLFLSLPLLLLSVMAACYSEAVTSEDIQKTCPVIACGTPGINGFPGKDGRDGFKGEKGEPGQGLRGLQGPPGKAGPAGNSGAPGLPGAKGQKGDPGKNPDCDCRLAASEIEALRLELDRINKWLTFSLGKRVGQKIFLTNGEKMTFDRVKALCAQFQGSMAIPRNAEENTAIQNLIGEAALLGITDEETEGQFVDLTGSRVTYTNWNNGEPNNVGSGEDCVVLLTNGMWNDIPCSSPFLAVCEFPL</sequence>
<dbReference type="InterPro" id="IPR051077">
    <property type="entry name" value="Ca-dependent_lectin"/>
</dbReference>
<dbReference type="InterPro" id="IPR016187">
    <property type="entry name" value="CTDL_fold"/>
</dbReference>
<evidence type="ECO:0000256" key="17">
    <source>
        <dbReference type="ARBA" id="ARBA00029921"/>
    </source>
</evidence>
<evidence type="ECO:0000256" key="13">
    <source>
        <dbReference type="ARBA" id="ARBA00023119"/>
    </source>
</evidence>
<dbReference type="FunFam" id="3.10.100.10:FF:000088">
    <property type="entry name" value="Mannose-binding protein A"/>
    <property type="match status" value="1"/>
</dbReference>
<dbReference type="GO" id="GO:0048306">
    <property type="term" value="F:calcium-dependent protein binding"/>
    <property type="evidence" value="ECO:0007669"/>
    <property type="project" value="Ensembl"/>
</dbReference>
<evidence type="ECO:0000256" key="19">
    <source>
        <dbReference type="ARBA" id="ARBA00032886"/>
    </source>
</evidence>
<dbReference type="InterPro" id="IPR033990">
    <property type="entry name" value="Collectin_CTLD"/>
</dbReference>
<dbReference type="EMBL" id="ABDC03019288">
    <property type="status" value="NOT_ANNOTATED_CDS"/>
    <property type="molecule type" value="Genomic_DNA"/>
</dbReference>
<dbReference type="SUPFAM" id="SSF57944">
    <property type="entry name" value="Triple coiled coil domain of C-type lectins"/>
    <property type="match status" value="1"/>
</dbReference>
<dbReference type="Pfam" id="PF00059">
    <property type="entry name" value="Lectin_C"/>
    <property type="match status" value="1"/>
</dbReference>
<keyword evidence="14" id="KW-1018">Complement activation lectin pathway</keyword>
<keyword evidence="11" id="KW-0465">Mannose-binding</keyword>
<dbReference type="GO" id="GO:0140374">
    <property type="term" value="P:antiviral innate immune response"/>
    <property type="evidence" value="ECO:0007669"/>
    <property type="project" value="Ensembl"/>
</dbReference>
<evidence type="ECO:0000256" key="2">
    <source>
        <dbReference type="ARBA" id="ARBA00021805"/>
    </source>
</evidence>
<dbReference type="GO" id="GO:0002752">
    <property type="term" value="P:cell surface pattern recognition receptor signaling pathway"/>
    <property type="evidence" value="ECO:0007669"/>
    <property type="project" value="Ensembl"/>
</dbReference>
<dbReference type="KEGG" id="mmur:105870297"/>
<evidence type="ECO:0000256" key="5">
    <source>
        <dbReference type="ARBA" id="ARBA00022729"/>
    </source>
</evidence>
<dbReference type="PANTHER" id="PTHR24024">
    <property type="entry name" value="PULMONARY SURFACTANT-ASSOCIATED PROTEIN A"/>
    <property type="match status" value="1"/>
</dbReference>
<dbReference type="GeneTree" id="ENSGT00940000154368"/>
<dbReference type="InterPro" id="IPR016186">
    <property type="entry name" value="C-type_lectin-like/link_sf"/>
</dbReference>
<evidence type="ECO:0000256" key="20">
    <source>
        <dbReference type="SAM" id="MobiDB-lite"/>
    </source>
</evidence>